<accession>A0AAD5QR61</accession>
<protein>
    <submittedName>
        <fullName evidence="1">Uncharacterized protein</fullName>
    </submittedName>
</protein>
<keyword evidence="2" id="KW-1185">Reference proteome</keyword>
<organism evidence="1 2">
    <name type="scientific">Parelaphostrongylus tenuis</name>
    <name type="common">Meningeal worm</name>
    <dbReference type="NCBI Taxonomy" id="148309"/>
    <lineage>
        <taxon>Eukaryota</taxon>
        <taxon>Metazoa</taxon>
        <taxon>Ecdysozoa</taxon>
        <taxon>Nematoda</taxon>
        <taxon>Chromadorea</taxon>
        <taxon>Rhabditida</taxon>
        <taxon>Rhabditina</taxon>
        <taxon>Rhabditomorpha</taxon>
        <taxon>Strongyloidea</taxon>
        <taxon>Metastrongylidae</taxon>
        <taxon>Parelaphostrongylus</taxon>
    </lineage>
</organism>
<gene>
    <name evidence="1" type="ORF">KIN20_013626</name>
</gene>
<reference evidence="1" key="1">
    <citation type="submission" date="2021-06" db="EMBL/GenBank/DDBJ databases">
        <title>Parelaphostrongylus tenuis whole genome reference sequence.</title>
        <authorList>
            <person name="Garwood T.J."/>
            <person name="Larsen P.A."/>
            <person name="Fountain-Jones N.M."/>
            <person name="Garbe J.R."/>
            <person name="Macchietto M.G."/>
            <person name="Kania S.A."/>
            <person name="Gerhold R.W."/>
            <person name="Richards J.E."/>
            <person name="Wolf T.M."/>
        </authorList>
    </citation>
    <scope>NUCLEOTIDE SEQUENCE</scope>
    <source>
        <strain evidence="1">MNPRO001-30</strain>
        <tissue evidence="1">Meninges</tissue>
    </source>
</reference>
<dbReference type="EMBL" id="JAHQIW010002663">
    <property type="protein sequence ID" value="KAJ1356021.1"/>
    <property type="molecule type" value="Genomic_DNA"/>
</dbReference>
<dbReference type="Proteomes" id="UP001196413">
    <property type="component" value="Unassembled WGS sequence"/>
</dbReference>
<proteinExistence type="predicted"/>
<evidence type="ECO:0000313" key="1">
    <source>
        <dbReference type="EMBL" id="KAJ1356021.1"/>
    </source>
</evidence>
<comment type="caution">
    <text evidence="1">The sequence shown here is derived from an EMBL/GenBank/DDBJ whole genome shotgun (WGS) entry which is preliminary data.</text>
</comment>
<evidence type="ECO:0000313" key="2">
    <source>
        <dbReference type="Proteomes" id="UP001196413"/>
    </source>
</evidence>
<name>A0AAD5QR61_PARTN</name>
<dbReference type="AlphaFoldDB" id="A0AAD5QR61"/>
<sequence length="82" mass="9625">MAVSESMHSSIFDMRMKLLISAALEIARISADLKIGRIRAHLKIDRLLHSRSRLCEQWGYQMLTKGRLDDDYNYDDLNRKNE</sequence>